<proteinExistence type="predicted"/>
<dbReference type="Pfam" id="PF02517">
    <property type="entry name" value="Rce1-like"/>
    <property type="match status" value="1"/>
</dbReference>
<organism evidence="4 5">
    <name type="scientific">Agromyces archimandritae</name>
    <dbReference type="NCBI Taxonomy" id="2781962"/>
    <lineage>
        <taxon>Bacteria</taxon>
        <taxon>Bacillati</taxon>
        <taxon>Actinomycetota</taxon>
        <taxon>Actinomycetes</taxon>
        <taxon>Micrococcales</taxon>
        <taxon>Microbacteriaceae</taxon>
        <taxon>Agromyces</taxon>
    </lineage>
</organism>
<dbReference type="GO" id="GO:0008237">
    <property type="term" value="F:metallopeptidase activity"/>
    <property type="evidence" value="ECO:0007669"/>
    <property type="project" value="UniProtKB-KW"/>
</dbReference>
<evidence type="ECO:0000259" key="3">
    <source>
        <dbReference type="Pfam" id="PF02517"/>
    </source>
</evidence>
<dbReference type="GO" id="GO:0004175">
    <property type="term" value="F:endopeptidase activity"/>
    <property type="evidence" value="ECO:0007669"/>
    <property type="project" value="UniProtKB-ARBA"/>
</dbReference>
<feature type="transmembrane region" description="Helical" evidence="2">
    <location>
        <begin position="258"/>
        <end position="276"/>
    </location>
</feature>
<keyword evidence="2" id="KW-0472">Membrane</keyword>
<feature type="region of interest" description="Disordered" evidence="1">
    <location>
        <begin position="173"/>
        <end position="192"/>
    </location>
</feature>
<dbReference type="AlphaFoldDB" id="A0A975IPA4"/>
<keyword evidence="4" id="KW-0482">Metalloprotease</keyword>
<dbReference type="KEGG" id="aarc:G127AT_04265"/>
<dbReference type="RefSeq" id="WP_210900263.1">
    <property type="nucleotide sequence ID" value="NZ_CP071696.1"/>
</dbReference>
<dbReference type="Proteomes" id="UP000671914">
    <property type="component" value="Chromosome"/>
</dbReference>
<feature type="transmembrane region" description="Helical" evidence="2">
    <location>
        <begin position="131"/>
        <end position="150"/>
    </location>
</feature>
<gene>
    <name evidence="4" type="ORF">G127AT_04265</name>
</gene>
<feature type="domain" description="CAAX prenyl protease 2/Lysostaphin resistance protein A-like" evidence="3">
    <location>
        <begin position="137"/>
        <end position="268"/>
    </location>
</feature>
<dbReference type="InterPro" id="IPR003675">
    <property type="entry name" value="Rce1/LyrA-like_dom"/>
</dbReference>
<keyword evidence="5" id="KW-1185">Reference proteome</keyword>
<dbReference type="GO" id="GO:0080120">
    <property type="term" value="P:CAAX-box protein maturation"/>
    <property type="evidence" value="ECO:0007669"/>
    <property type="project" value="UniProtKB-ARBA"/>
</dbReference>
<evidence type="ECO:0000313" key="5">
    <source>
        <dbReference type="Proteomes" id="UP000671914"/>
    </source>
</evidence>
<feature type="transmembrane region" description="Helical" evidence="2">
    <location>
        <begin position="233"/>
        <end position="252"/>
    </location>
</feature>
<feature type="transmembrane region" description="Helical" evidence="2">
    <location>
        <begin position="23"/>
        <end position="45"/>
    </location>
</feature>
<evidence type="ECO:0000313" key="4">
    <source>
        <dbReference type="EMBL" id="QTX05438.1"/>
    </source>
</evidence>
<keyword evidence="2" id="KW-1133">Transmembrane helix</keyword>
<feature type="transmembrane region" description="Helical" evidence="2">
    <location>
        <begin position="97"/>
        <end position="119"/>
    </location>
</feature>
<name>A0A975IPA4_9MICO</name>
<feature type="transmembrane region" description="Helical" evidence="2">
    <location>
        <begin position="201"/>
        <end position="221"/>
    </location>
</feature>
<keyword evidence="2" id="KW-0812">Transmembrane</keyword>
<evidence type="ECO:0000256" key="1">
    <source>
        <dbReference type="SAM" id="MobiDB-lite"/>
    </source>
</evidence>
<protein>
    <submittedName>
        <fullName evidence="4">CPBP family intramembrane metalloprotease</fullName>
    </submittedName>
</protein>
<sequence>MVDPQGIAPNGPRAPRRAYPRSWGLIEAASGIAAALVLGGGWSWLTRTVVMPGELALAGAYLAVWVPLLAACTVAVVRGTRSPVRDLGLRFAWIDVLWGLGLGLVARAVTSLIELAAYGRTSGSGAFIQPGAFAVLFGLLFATVLAGPLIEELFFRGLLLRATLRTFPRVDAGPRPSAGAAPGGGAPADAAAPGGAHPAPLLRASIAAVAVPALVFALLHLADSAARSPASMAVTFASTLFLGLAAGTATVLTGRLGAAILAHAAYNGILVWLLLAT</sequence>
<accession>A0A975IPA4</accession>
<keyword evidence="4" id="KW-0378">Hydrolase</keyword>
<keyword evidence="4" id="KW-0645">Protease</keyword>
<feature type="transmembrane region" description="Helical" evidence="2">
    <location>
        <begin position="57"/>
        <end position="77"/>
    </location>
</feature>
<dbReference type="EMBL" id="CP071696">
    <property type="protein sequence ID" value="QTX05438.1"/>
    <property type="molecule type" value="Genomic_DNA"/>
</dbReference>
<evidence type="ECO:0000256" key="2">
    <source>
        <dbReference type="SAM" id="Phobius"/>
    </source>
</evidence>
<reference evidence="4" key="1">
    <citation type="submission" date="2021-03" db="EMBL/GenBank/DDBJ databases">
        <title>Agromyces archimandritus sp. nov., isolated from the cockroach Archimandrita tessellata.</title>
        <authorList>
            <person name="Guzman J."/>
            <person name="Ortuzar M."/>
            <person name="Poehlein A."/>
            <person name="Daniel R."/>
            <person name="Trujillo M."/>
            <person name="Vilcinskas A."/>
        </authorList>
    </citation>
    <scope>NUCLEOTIDE SEQUENCE</scope>
    <source>
        <strain evidence="4">G127AT</strain>
    </source>
</reference>